<gene>
    <name evidence="2" type="ORF">GCM10011498_35610</name>
</gene>
<reference evidence="2" key="1">
    <citation type="journal article" date="2014" name="Int. J. Syst. Evol. Microbiol.">
        <title>Complete genome sequence of Corynebacterium casei LMG S-19264T (=DSM 44701T), isolated from a smear-ripened cheese.</title>
        <authorList>
            <consortium name="US DOE Joint Genome Institute (JGI-PGF)"/>
            <person name="Walter F."/>
            <person name="Albersmeier A."/>
            <person name="Kalinowski J."/>
            <person name="Ruckert C."/>
        </authorList>
    </citation>
    <scope>NUCLEOTIDE SEQUENCE</scope>
    <source>
        <strain evidence="2">CGMCC 1.15880</strain>
    </source>
</reference>
<keyword evidence="1" id="KW-1133">Transmembrane helix</keyword>
<name>A0A916R6D4_9RHOB</name>
<feature type="transmembrane region" description="Helical" evidence="1">
    <location>
        <begin position="6"/>
        <end position="28"/>
    </location>
</feature>
<evidence type="ECO:0000313" key="3">
    <source>
        <dbReference type="Proteomes" id="UP000628017"/>
    </source>
</evidence>
<keyword evidence="3" id="KW-1185">Reference proteome</keyword>
<keyword evidence="1" id="KW-0812">Transmembrane</keyword>
<organism evidence="2 3">
    <name type="scientific">Neptunicoccus cionae</name>
    <dbReference type="NCBI Taxonomy" id="2035344"/>
    <lineage>
        <taxon>Bacteria</taxon>
        <taxon>Pseudomonadati</taxon>
        <taxon>Pseudomonadota</taxon>
        <taxon>Alphaproteobacteria</taxon>
        <taxon>Rhodobacterales</taxon>
        <taxon>Paracoccaceae</taxon>
        <taxon>Neptunicoccus</taxon>
    </lineage>
</organism>
<evidence type="ECO:0000256" key="1">
    <source>
        <dbReference type="SAM" id="Phobius"/>
    </source>
</evidence>
<evidence type="ECO:0000313" key="2">
    <source>
        <dbReference type="EMBL" id="GGA31277.1"/>
    </source>
</evidence>
<dbReference type="EMBL" id="BMKA01000008">
    <property type="protein sequence ID" value="GGA31277.1"/>
    <property type="molecule type" value="Genomic_DNA"/>
</dbReference>
<dbReference type="Proteomes" id="UP000628017">
    <property type="component" value="Unassembled WGS sequence"/>
</dbReference>
<feature type="transmembrane region" description="Helical" evidence="1">
    <location>
        <begin position="72"/>
        <end position="91"/>
    </location>
</feature>
<accession>A0A916R6D4</accession>
<dbReference type="RefSeq" id="WP_188678469.1">
    <property type="nucleotide sequence ID" value="NZ_BMKA01000008.1"/>
</dbReference>
<reference evidence="2" key="2">
    <citation type="submission" date="2020-09" db="EMBL/GenBank/DDBJ databases">
        <authorList>
            <person name="Sun Q."/>
            <person name="Zhou Y."/>
        </authorList>
    </citation>
    <scope>NUCLEOTIDE SEQUENCE</scope>
    <source>
        <strain evidence="2">CGMCC 1.15880</strain>
    </source>
</reference>
<protein>
    <submittedName>
        <fullName evidence="2">Uncharacterized protein</fullName>
    </submittedName>
</protein>
<dbReference type="AlphaFoldDB" id="A0A916R6D4"/>
<proteinExistence type="predicted"/>
<keyword evidence="1" id="KW-0472">Membrane</keyword>
<sequence length="94" mass="10679">MPPLNIAILTLMGIVFAVWVFLMFRMLGRLTRQSMRAHDRTGGGFSVWMGHIFRAFGGFFSDPSVATERRQLIWVTILLMLVVLAQPFILVPRG</sequence>
<comment type="caution">
    <text evidence="2">The sequence shown here is derived from an EMBL/GenBank/DDBJ whole genome shotgun (WGS) entry which is preliminary data.</text>
</comment>